<protein>
    <recommendedName>
        <fullName evidence="3">PHR domain-containing protein</fullName>
    </recommendedName>
</protein>
<dbReference type="AlphaFoldDB" id="A0AAV8WST3"/>
<dbReference type="Proteomes" id="UP001162156">
    <property type="component" value="Unassembled WGS sequence"/>
</dbReference>
<proteinExistence type="predicted"/>
<sequence length="196" mass="22291">MCQCVDEVIHETLLLLDEILAWTEESCEAEKCYKPTPNICRVRKEFKIACRVDLQSTEEYVSSVSVNRRMMVFGILVNTQMNPTGSFGTGYEGSITVRICEQNSNNNIAKPTMFKGIIYYDSDIYLSLKDLVTLEPNVLYDIRISYKNHSAIGITPVHCYYMSNKLMNDSKDSVISFYEMSGTLVKGLSFLCCLSF</sequence>
<evidence type="ECO:0000313" key="1">
    <source>
        <dbReference type="EMBL" id="KAJ8929310.1"/>
    </source>
</evidence>
<dbReference type="EMBL" id="JANEYF010005077">
    <property type="protein sequence ID" value="KAJ8929310.1"/>
    <property type="molecule type" value="Genomic_DNA"/>
</dbReference>
<reference evidence="1" key="1">
    <citation type="journal article" date="2023" name="Insect Mol. Biol.">
        <title>Genome sequencing provides insights into the evolution of gene families encoding plant cell wall-degrading enzymes in longhorned beetles.</title>
        <authorList>
            <person name="Shin N.R."/>
            <person name="Okamura Y."/>
            <person name="Kirsch R."/>
            <person name="Pauchet Y."/>
        </authorList>
    </citation>
    <scope>NUCLEOTIDE SEQUENCE</scope>
    <source>
        <strain evidence="1">RBIC_L_NR</strain>
    </source>
</reference>
<evidence type="ECO:0000313" key="2">
    <source>
        <dbReference type="Proteomes" id="UP001162156"/>
    </source>
</evidence>
<name>A0AAV8WST3_9CUCU</name>
<organism evidence="1 2">
    <name type="scientific">Rhamnusium bicolor</name>
    <dbReference type="NCBI Taxonomy" id="1586634"/>
    <lineage>
        <taxon>Eukaryota</taxon>
        <taxon>Metazoa</taxon>
        <taxon>Ecdysozoa</taxon>
        <taxon>Arthropoda</taxon>
        <taxon>Hexapoda</taxon>
        <taxon>Insecta</taxon>
        <taxon>Pterygota</taxon>
        <taxon>Neoptera</taxon>
        <taxon>Endopterygota</taxon>
        <taxon>Coleoptera</taxon>
        <taxon>Polyphaga</taxon>
        <taxon>Cucujiformia</taxon>
        <taxon>Chrysomeloidea</taxon>
        <taxon>Cerambycidae</taxon>
        <taxon>Lepturinae</taxon>
        <taxon>Rhagiini</taxon>
        <taxon>Rhamnusium</taxon>
    </lineage>
</organism>
<accession>A0AAV8WST3</accession>
<gene>
    <name evidence="1" type="ORF">NQ314_018018</name>
</gene>
<comment type="caution">
    <text evidence="1">The sequence shown here is derived from an EMBL/GenBank/DDBJ whole genome shotgun (WGS) entry which is preliminary data.</text>
</comment>
<keyword evidence="2" id="KW-1185">Reference proteome</keyword>
<evidence type="ECO:0008006" key="3">
    <source>
        <dbReference type="Google" id="ProtNLM"/>
    </source>
</evidence>